<name>A0A165K3E3_9BASI</name>
<sequence length="156" mass="16342">MAAPLPPHADPLAALDLSIGPPLDSPASYDLYSEVLGSTGRAAAMNQHVKSVEEAMYDSAVRHLPIDDGAVVEGGLERRRIPFDHAGDHVHREALNLAHIRSKKCSISPTQPPGIAVHPLTPTIGTSGVPPIRPSIRPSIRTAIAADTCLTSSGPS</sequence>
<dbReference type="InParanoid" id="A0A165K3E3"/>
<gene>
    <name evidence="1" type="ORF">CALCODRAFT_505396</name>
</gene>
<protein>
    <submittedName>
        <fullName evidence="1">Uncharacterized protein</fullName>
    </submittedName>
</protein>
<dbReference type="EMBL" id="KV423915">
    <property type="protein sequence ID" value="KZT62619.1"/>
    <property type="molecule type" value="Genomic_DNA"/>
</dbReference>
<reference evidence="1 2" key="1">
    <citation type="journal article" date="2016" name="Mol. Biol. Evol.">
        <title>Comparative Genomics of Early-Diverging Mushroom-Forming Fungi Provides Insights into the Origins of Lignocellulose Decay Capabilities.</title>
        <authorList>
            <person name="Nagy L.G."/>
            <person name="Riley R."/>
            <person name="Tritt A."/>
            <person name="Adam C."/>
            <person name="Daum C."/>
            <person name="Floudas D."/>
            <person name="Sun H."/>
            <person name="Yadav J.S."/>
            <person name="Pangilinan J."/>
            <person name="Larsson K.H."/>
            <person name="Matsuura K."/>
            <person name="Barry K."/>
            <person name="Labutti K."/>
            <person name="Kuo R."/>
            <person name="Ohm R.A."/>
            <person name="Bhattacharya S.S."/>
            <person name="Shirouzu T."/>
            <person name="Yoshinaga Y."/>
            <person name="Martin F.M."/>
            <person name="Grigoriev I.V."/>
            <person name="Hibbett D.S."/>
        </authorList>
    </citation>
    <scope>NUCLEOTIDE SEQUENCE [LARGE SCALE GENOMIC DNA]</scope>
    <source>
        <strain evidence="1 2">HHB12733</strain>
    </source>
</reference>
<evidence type="ECO:0000313" key="2">
    <source>
        <dbReference type="Proteomes" id="UP000076842"/>
    </source>
</evidence>
<keyword evidence="2" id="KW-1185">Reference proteome</keyword>
<proteinExistence type="predicted"/>
<dbReference type="AlphaFoldDB" id="A0A165K3E3"/>
<evidence type="ECO:0000313" key="1">
    <source>
        <dbReference type="EMBL" id="KZT62619.1"/>
    </source>
</evidence>
<dbReference type="Proteomes" id="UP000076842">
    <property type="component" value="Unassembled WGS sequence"/>
</dbReference>
<accession>A0A165K3E3</accession>
<dbReference type="OrthoDB" id="10569393at2759"/>
<organism evidence="1 2">
    <name type="scientific">Calocera cornea HHB12733</name>
    <dbReference type="NCBI Taxonomy" id="1353952"/>
    <lineage>
        <taxon>Eukaryota</taxon>
        <taxon>Fungi</taxon>
        <taxon>Dikarya</taxon>
        <taxon>Basidiomycota</taxon>
        <taxon>Agaricomycotina</taxon>
        <taxon>Dacrymycetes</taxon>
        <taxon>Dacrymycetales</taxon>
        <taxon>Dacrymycetaceae</taxon>
        <taxon>Calocera</taxon>
    </lineage>
</organism>